<dbReference type="Proteomes" id="UP000790787">
    <property type="component" value="Chromosome 13"/>
</dbReference>
<accession>A0AC58SJI2</accession>
<proteinExistence type="predicted"/>
<evidence type="ECO:0000313" key="1">
    <source>
        <dbReference type="Proteomes" id="UP000790787"/>
    </source>
</evidence>
<gene>
    <name evidence="2" type="primary">LOC142168367</name>
</gene>
<keyword evidence="1" id="KW-1185">Reference proteome</keyword>
<name>A0AC58SJI2_TOBAC</name>
<organism evidence="1 2">
    <name type="scientific">Nicotiana tabacum</name>
    <name type="common">Common tobacco</name>
    <dbReference type="NCBI Taxonomy" id="4097"/>
    <lineage>
        <taxon>Eukaryota</taxon>
        <taxon>Viridiplantae</taxon>
        <taxon>Streptophyta</taxon>
        <taxon>Embryophyta</taxon>
        <taxon>Tracheophyta</taxon>
        <taxon>Spermatophyta</taxon>
        <taxon>Magnoliopsida</taxon>
        <taxon>eudicotyledons</taxon>
        <taxon>Gunneridae</taxon>
        <taxon>Pentapetalae</taxon>
        <taxon>asterids</taxon>
        <taxon>lamiids</taxon>
        <taxon>Solanales</taxon>
        <taxon>Solanaceae</taxon>
        <taxon>Nicotianoideae</taxon>
        <taxon>Nicotianeae</taxon>
        <taxon>Nicotiana</taxon>
    </lineage>
</organism>
<protein>
    <submittedName>
        <fullName evidence="2">Uncharacterized protein LOC142168367</fullName>
    </submittedName>
</protein>
<evidence type="ECO:0000313" key="2">
    <source>
        <dbReference type="RefSeq" id="XP_075085148.1"/>
    </source>
</evidence>
<sequence>MTEIESENEGQTINIENMQQTIGITEKLVETLNSFSSHEFDDSENELLDFNPMLDKGVTGKQRVEGGRERISVEDYIYELKRTNPGSLIHVKLTENEIANRSYIFHRIYICFAARKEGFKASCRKIVGVDSCWLKGPMYGTQLSIEVGLDANNNIFPIAYAVVEKETRDTWSWFLNYLSIDLEIDDYGGWTFMSDKQKCLLEAFIFGLLQAFNDVLPFVSHRFCVRHLYDNFRRTGFSGFSLRNAFWAAAKSMMVKFFHDRMSDLLNLDANVVSWLNDKPPSEWSRSHFNPNAKCDILLNIMCESFNSMILEARDKPIIILLEKSRYILMAWIQANRDKGEKWNLSDVCPRIKDILHKNELAAATFIP</sequence>
<reference evidence="2" key="2">
    <citation type="submission" date="2025-08" db="UniProtKB">
        <authorList>
            <consortium name="RefSeq"/>
        </authorList>
    </citation>
    <scope>IDENTIFICATION</scope>
    <source>
        <tissue evidence="2">Leaf</tissue>
    </source>
</reference>
<reference evidence="1" key="1">
    <citation type="journal article" date="2014" name="Nat. Commun.">
        <title>The tobacco genome sequence and its comparison with those of tomato and potato.</title>
        <authorList>
            <person name="Sierro N."/>
            <person name="Battey J.N."/>
            <person name="Ouadi S."/>
            <person name="Bakaher N."/>
            <person name="Bovet L."/>
            <person name="Willig A."/>
            <person name="Goepfert S."/>
            <person name="Peitsch M.C."/>
            <person name="Ivanov N.V."/>
        </authorList>
    </citation>
    <scope>NUCLEOTIDE SEQUENCE [LARGE SCALE GENOMIC DNA]</scope>
</reference>
<dbReference type="RefSeq" id="XP_075085148.1">
    <property type="nucleotide sequence ID" value="XM_075229047.1"/>
</dbReference>